<dbReference type="PROSITE" id="PS01302">
    <property type="entry name" value="UPF0758"/>
    <property type="match status" value="1"/>
</dbReference>
<organism evidence="8 9">
    <name type="scientific">Stenotrophomonas oahuensis</name>
    <dbReference type="NCBI Taxonomy" id="3003271"/>
    <lineage>
        <taxon>Bacteria</taxon>
        <taxon>Pseudomonadati</taxon>
        <taxon>Pseudomonadota</taxon>
        <taxon>Gammaproteobacteria</taxon>
        <taxon>Lysobacterales</taxon>
        <taxon>Lysobacteraceae</taxon>
        <taxon>Stenotrophomonas</taxon>
    </lineage>
</organism>
<keyword evidence="2" id="KW-0479">Metal-binding</keyword>
<dbReference type="PROSITE" id="PS50249">
    <property type="entry name" value="MPN"/>
    <property type="match status" value="1"/>
</dbReference>
<evidence type="ECO:0000256" key="5">
    <source>
        <dbReference type="ARBA" id="ARBA00023049"/>
    </source>
</evidence>
<dbReference type="Pfam" id="PF20582">
    <property type="entry name" value="UPF0758_N"/>
    <property type="match status" value="1"/>
</dbReference>
<dbReference type="Pfam" id="PF04002">
    <property type="entry name" value="RadC"/>
    <property type="match status" value="1"/>
</dbReference>
<keyword evidence="3" id="KW-0378">Hydrolase</keyword>
<dbReference type="InterPro" id="IPR001405">
    <property type="entry name" value="UPF0758"/>
</dbReference>
<keyword evidence="1" id="KW-0645">Protease</keyword>
<dbReference type="SUPFAM" id="SSF47781">
    <property type="entry name" value="RuvA domain 2-like"/>
    <property type="match status" value="1"/>
</dbReference>
<dbReference type="InterPro" id="IPR037518">
    <property type="entry name" value="MPN"/>
</dbReference>
<gene>
    <name evidence="8" type="primary">radC</name>
    <name evidence="8" type="ORF">PDM29_09025</name>
</gene>
<evidence type="ECO:0000256" key="6">
    <source>
        <dbReference type="RuleBase" id="RU003797"/>
    </source>
</evidence>
<dbReference type="PANTHER" id="PTHR30471">
    <property type="entry name" value="DNA REPAIR PROTEIN RADC"/>
    <property type="match status" value="1"/>
</dbReference>
<dbReference type="Gene3D" id="3.40.140.10">
    <property type="entry name" value="Cytidine Deaminase, domain 2"/>
    <property type="match status" value="1"/>
</dbReference>
<feature type="domain" description="MPN" evidence="7">
    <location>
        <begin position="101"/>
        <end position="223"/>
    </location>
</feature>
<evidence type="ECO:0000259" key="7">
    <source>
        <dbReference type="PROSITE" id="PS50249"/>
    </source>
</evidence>
<dbReference type="InterPro" id="IPR010994">
    <property type="entry name" value="RuvA_2-like"/>
</dbReference>
<proteinExistence type="inferred from homology"/>
<dbReference type="NCBIfam" id="NF000642">
    <property type="entry name" value="PRK00024.1"/>
    <property type="match status" value="1"/>
</dbReference>
<dbReference type="RefSeq" id="WP_311193497.1">
    <property type="nucleotide sequence ID" value="NZ_CP115541.1"/>
</dbReference>
<sequence>MTIKDWPEQDRPREKLIARGAAALTDAELLALLMVTGRRGMDVLENARLLLNEHGPLRKLLDMPPEEMQKLPGLGVALACKLQAALELAHRHLRATLDKGESLDPHAARRYFHQRLRGRPVEVFAALFLDNRHRMLAFEELFSGTIDATGVHPREVARHALLHNAAAVIVGHNHPSGHAEPSAADRHITVELKAALELVGVRLLDHIVVGEGEPVSMAERGWLGRV</sequence>
<keyword evidence="4" id="KW-0862">Zinc</keyword>
<evidence type="ECO:0000313" key="8">
    <source>
        <dbReference type="EMBL" id="WNH54401.1"/>
    </source>
</evidence>
<protein>
    <submittedName>
        <fullName evidence="8">DNA repair protein RadC</fullName>
    </submittedName>
</protein>
<dbReference type="PANTHER" id="PTHR30471:SF3">
    <property type="entry name" value="UPF0758 PROTEIN YEES-RELATED"/>
    <property type="match status" value="1"/>
</dbReference>
<dbReference type="Proteomes" id="UP001302072">
    <property type="component" value="Chromosome"/>
</dbReference>
<dbReference type="InterPro" id="IPR046778">
    <property type="entry name" value="UPF0758_N"/>
</dbReference>
<dbReference type="SUPFAM" id="SSF102712">
    <property type="entry name" value="JAB1/MPN domain"/>
    <property type="match status" value="1"/>
</dbReference>
<name>A0ABY9YU13_9GAMM</name>
<dbReference type="EMBL" id="CP115541">
    <property type="protein sequence ID" value="WNH54401.1"/>
    <property type="molecule type" value="Genomic_DNA"/>
</dbReference>
<dbReference type="CDD" id="cd08071">
    <property type="entry name" value="MPN_DUF2466"/>
    <property type="match status" value="1"/>
</dbReference>
<comment type="similarity">
    <text evidence="6">Belongs to the UPF0758 family.</text>
</comment>
<evidence type="ECO:0000256" key="2">
    <source>
        <dbReference type="ARBA" id="ARBA00022723"/>
    </source>
</evidence>
<dbReference type="InterPro" id="IPR025657">
    <property type="entry name" value="RadC_JAB"/>
</dbReference>
<dbReference type="InterPro" id="IPR020891">
    <property type="entry name" value="UPF0758_CS"/>
</dbReference>
<evidence type="ECO:0000313" key="9">
    <source>
        <dbReference type="Proteomes" id="UP001302072"/>
    </source>
</evidence>
<keyword evidence="5" id="KW-0482">Metalloprotease</keyword>
<evidence type="ECO:0000256" key="4">
    <source>
        <dbReference type="ARBA" id="ARBA00022833"/>
    </source>
</evidence>
<accession>A0ABY9YU13</accession>
<reference evidence="8 9" key="1">
    <citation type="submission" date="2022-12" db="EMBL/GenBank/DDBJ databases">
        <title>Two new species, Stenotrophomonas aracearum and Stenotrophomonas oahuensis, isolated from Anthurium (Araceae family) in Hawaii.</title>
        <authorList>
            <person name="Chunag S.C."/>
            <person name="Dobhal S."/>
            <person name="Alvarez A."/>
            <person name="Arif M."/>
        </authorList>
    </citation>
    <scope>NUCLEOTIDE SEQUENCE [LARGE SCALE GENOMIC DNA]</scope>
    <source>
        <strain evidence="8 9">A5586</strain>
    </source>
</reference>
<evidence type="ECO:0000256" key="3">
    <source>
        <dbReference type="ARBA" id="ARBA00022801"/>
    </source>
</evidence>
<keyword evidence="9" id="KW-1185">Reference proteome</keyword>
<evidence type="ECO:0000256" key="1">
    <source>
        <dbReference type="ARBA" id="ARBA00022670"/>
    </source>
</evidence>
<dbReference type="NCBIfam" id="TIGR00608">
    <property type="entry name" value="radc"/>
    <property type="match status" value="1"/>
</dbReference>